<dbReference type="Proteomes" id="UP001153332">
    <property type="component" value="Unassembled WGS sequence"/>
</dbReference>
<dbReference type="EMBL" id="JAPUUL010000465">
    <property type="protein sequence ID" value="KAJ8130583.1"/>
    <property type="molecule type" value="Genomic_DNA"/>
</dbReference>
<evidence type="ECO:0000313" key="2">
    <source>
        <dbReference type="Proteomes" id="UP001153332"/>
    </source>
</evidence>
<evidence type="ECO:0000313" key="1">
    <source>
        <dbReference type="EMBL" id="KAJ8130583.1"/>
    </source>
</evidence>
<organism evidence="1 2">
    <name type="scientific">Lasiodiplodia mahajangana</name>
    <dbReference type="NCBI Taxonomy" id="1108764"/>
    <lineage>
        <taxon>Eukaryota</taxon>
        <taxon>Fungi</taxon>
        <taxon>Dikarya</taxon>
        <taxon>Ascomycota</taxon>
        <taxon>Pezizomycotina</taxon>
        <taxon>Dothideomycetes</taxon>
        <taxon>Dothideomycetes incertae sedis</taxon>
        <taxon>Botryosphaeriales</taxon>
        <taxon>Botryosphaeriaceae</taxon>
        <taxon>Lasiodiplodia</taxon>
    </lineage>
</organism>
<sequence length="193" mass="21999">MAHCHSERMKEAKVIRMVNQESYRFITGKYWIKKATKHFARGRKGISTFVVDFSIDLFDLSHALVDDSDYLKGTLFSYHSVGVEAFESKVKYVSISRGQLDLFLTRLDQGYYQFTALKMVYVKPLNLGVWPPDEPNALLSTPITDPLLQKLVMAERPESYISILNSCSYSPPGEAFGSYPVSHFTRRIPTSVN</sequence>
<reference evidence="1" key="1">
    <citation type="submission" date="2022-12" db="EMBL/GenBank/DDBJ databases">
        <title>Genome Sequence of Lasiodiplodia mahajangana.</title>
        <authorList>
            <person name="Buettner E."/>
        </authorList>
    </citation>
    <scope>NUCLEOTIDE SEQUENCE</scope>
    <source>
        <strain evidence="1">VT137</strain>
    </source>
</reference>
<comment type="caution">
    <text evidence="1">The sequence shown here is derived from an EMBL/GenBank/DDBJ whole genome shotgun (WGS) entry which is preliminary data.</text>
</comment>
<gene>
    <name evidence="1" type="ORF">O1611_g3043</name>
</gene>
<accession>A0ACC2JTS3</accession>
<keyword evidence="2" id="KW-1185">Reference proteome</keyword>
<name>A0ACC2JTS3_9PEZI</name>
<proteinExistence type="predicted"/>
<protein>
    <submittedName>
        <fullName evidence="1">Uncharacterized protein</fullName>
    </submittedName>
</protein>